<protein>
    <submittedName>
        <fullName evidence="1">Uncharacterized protein</fullName>
    </submittedName>
</protein>
<evidence type="ECO:0000313" key="2">
    <source>
        <dbReference type="Proteomes" id="UP000034956"/>
    </source>
</evidence>
<proteinExistence type="predicted"/>
<dbReference type="EMBL" id="LCPF01000001">
    <property type="protein sequence ID" value="KKU91666.1"/>
    <property type="molecule type" value="Genomic_DNA"/>
</dbReference>
<name>A0A0G1UBY3_9BACT</name>
<dbReference type="Proteomes" id="UP000034956">
    <property type="component" value="Unassembled WGS sequence"/>
</dbReference>
<dbReference type="AlphaFoldDB" id="A0A0G1UBY3"/>
<organism evidence="1 2">
    <name type="scientific">Candidatus Jorgensenbacteria bacterium GW2011_GWA1_48_11</name>
    <dbReference type="NCBI Taxonomy" id="1618660"/>
    <lineage>
        <taxon>Bacteria</taxon>
        <taxon>Candidatus Joergenseniibacteriota</taxon>
    </lineage>
</organism>
<sequence length="160" mass="17359">MTPRSRTIVFIFVGLAVLALVLALGVYLGKNQGAKETTEKLSPLLDYAFPKPPDVIKSLSGKITGIYGGTVNLLVPDPNDYLPHTDNTPRATQTRFALVTKDTKFFLIDYSKLSATGQPRIAGLKLSDLKVGDAVTVTSTENIKDAEKFDATEISLVKYP</sequence>
<gene>
    <name evidence="1" type="ORF">UY23_C0001G0272</name>
</gene>
<evidence type="ECO:0000313" key="1">
    <source>
        <dbReference type="EMBL" id="KKU91666.1"/>
    </source>
</evidence>
<reference evidence="1 2" key="1">
    <citation type="journal article" date="2015" name="Nature">
        <title>rRNA introns, odd ribosomes, and small enigmatic genomes across a large radiation of phyla.</title>
        <authorList>
            <person name="Brown C.T."/>
            <person name="Hug L.A."/>
            <person name="Thomas B.C."/>
            <person name="Sharon I."/>
            <person name="Castelle C.J."/>
            <person name="Singh A."/>
            <person name="Wilkins M.J."/>
            <person name="Williams K.H."/>
            <person name="Banfield J.F."/>
        </authorList>
    </citation>
    <scope>NUCLEOTIDE SEQUENCE [LARGE SCALE GENOMIC DNA]</scope>
</reference>
<comment type="caution">
    <text evidence="1">The sequence shown here is derived from an EMBL/GenBank/DDBJ whole genome shotgun (WGS) entry which is preliminary data.</text>
</comment>
<accession>A0A0G1UBY3</accession>